<dbReference type="GO" id="GO:0046872">
    <property type="term" value="F:metal ion binding"/>
    <property type="evidence" value="ECO:0007669"/>
    <property type="project" value="UniProtKB-KW"/>
</dbReference>
<dbReference type="VEuPathDB" id="FungiDB:CIMG_07326"/>
<evidence type="ECO:0000256" key="1">
    <source>
        <dbReference type="ARBA" id="ARBA00001947"/>
    </source>
</evidence>
<evidence type="ECO:0000313" key="8">
    <source>
        <dbReference type="EMBL" id="EAS31847.3"/>
    </source>
</evidence>
<dbReference type="RefSeq" id="XP_001243430.2">
    <property type="nucleotide sequence ID" value="XM_001243429.2"/>
</dbReference>
<reference evidence="9" key="2">
    <citation type="journal article" date="2010" name="Genome Res.">
        <title>Population genomic sequencing of Coccidioides fungi reveals recent hybridization and transposon control.</title>
        <authorList>
            <person name="Neafsey D.E."/>
            <person name="Barker B.M."/>
            <person name="Sharpton T.J."/>
            <person name="Stajich J.E."/>
            <person name="Park D.J."/>
            <person name="Whiston E."/>
            <person name="Hung C.-Y."/>
            <person name="McMahan C."/>
            <person name="White J."/>
            <person name="Sykes S."/>
            <person name="Heiman D."/>
            <person name="Young S."/>
            <person name="Zeng Q."/>
            <person name="Abouelleil A."/>
            <person name="Aftuck L."/>
            <person name="Bessette D."/>
            <person name="Brown A."/>
            <person name="FitzGerald M."/>
            <person name="Lui A."/>
            <person name="Macdonald J.P."/>
            <person name="Priest M."/>
            <person name="Orbach M.J."/>
            <person name="Galgiani J.N."/>
            <person name="Kirkland T.N."/>
            <person name="Cole G.T."/>
            <person name="Birren B.W."/>
            <person name="Henn M.R."/>
            <person name="Taylor J.W."/>
            <person name="Rounsley S.D."/>
        </authorList>
    </citation>
    <scope>GENOME REANNOTATION</scope>
    <source>
        <strain evidence="9">RS</strain>
    </source>
</reference>
<evidence type="ECO:0000259" key="7">
    <source>
        <dbReference type="Pfam" id="PF07687"/>
    </source>
</evidence>
<dbReference type="GO" id="GO:0016787">
    <property type="term" value="F:hydrolase activity"/>
    <property type="evidence" value="ECO:0007669"/>
    <property type="project" value="UniProtKB-KW"/>
</dbReference>
<gene>
    <name evidence="8" type="ORF">CIMG_07326</name>
</gene>
<keyword evidence="4" id="KW-0378">Hydrolase</keyword>
<dbReference type="KEGG" id="cim:CIMG_07326"/>
<protein>
    <submittedName>
        <fullName evidence="8">Peptidase</fullName>
    </submittedName>
</protein>
<evidence type="ECO:0000256" key="2">
    <source>
        <dbReference type="ARBA" id="ARBA00006247"/>
    </source>
</evidence>
<proteinExistence type="inferred from homology"/>
<dbReference type="OrthoDB" id="3064516at2759"/>
<evidence type="ECO:0000256" key="6">
    <source>
        <dbReference type="SAM" id="SignalP"/>
    </source>
</evidence>
<dbReference type="Proteomes" id="UP000001261">
    <property type="component" value="Unassembled WGS sequence"/>
</dbReference>
<keyword evidence="6" id="KW-0732">Signal</keyword>
<name>J3KA40_COCIM</name>
<dbReference type="Gene3D" id="3.40.630.10">
    <property type="entry name" value="Zn peptidases"/>
    <property type="match status" value="1"/>
</dbReference>
<dbReference type="AlphaFoldDB" id="J3KA40"/>
<feature type="signal peptide" evidence="6">
    <location>
        <begin position="1"/>
        <end position="17"/>
    </location>
</feature>
<dbReference type="GeneID" id="4562406"/>
<evidence type="ECO:0000256" key="3">
    <source>
        <dbReference type="ARBA" id="ARBA00022723"/>
    </source>
</evidence>
<dbReference type="OMA" id="RLHKGVM"/>
<dbReference type="InterPro" id="IPR050072">
    <property type="entry name" value="Peptidase_M20A"/>
</dbReference>
<dbReference type="Gene3D" id="3.30.70.360">
    <property type="match status" value="1"/>
</dbReference>
<feature type="chain" id="PRO_5003771317" evidence="6">
    <location>
        <begin position="18"/>
        <end position="452"/>
    </location>
</feature>
<organism evidence="8 9">
    <name type="scientific">Coccidioides immitis (strain RS)</name>
    <name type="common">Valley fever fungus</name>
    <dbReference type="NCBI Taxonomy" id="246410"/>
    <lineage>
        <taxon>Eukaryota</taxon>
        <taxon>Fungi</taxon>
        <taxon>Dikarya</taxon>
        <taxon>Ascomycota</taxon>
        <taxon>Pezizomycotina</taxon>
        <taxon>Eurotiomycetes</taxon>
        <taxon>Eurotiomycetidae</taxon>
        <taxon>Onygenales</taxon>
        <taxon>Onygenaceae</taxon>
        <taxon>Coccidioides</taxon>
    </lineage>
</organism>
<dbReference type="InterPro" id="IPR011650">
    <property type="entry name" value="Peptidase_M20_dimer"/>
</dbReference>
<dbReference type="InParanoid" id="J3KA40"/>
<keyword evidence="9" id="KW-1185">Reference proteome</keyword>
<dbReference type="SUPFAM" id="SSF53187">
    <property type="entry name" value="Zn-dependent exopeptidases"/>
    <property type="match status" value="1"/>
</dbReference>
<evidence type="ECO:0000256" key="4">
    <source>
        <dbReference type="ARBA" id="ARBA00022801"/>
    </source>
</evidence>
<evidence type="ECO:0000256" key="5">
    <source>
        <dbReference type="ARBA" id="ARBA00022833"/>
    </source>
</evidence>
<dbReference type="Pfam" id="PF01546">
    <property type="entry name" value="Peptidase_M20"/>
    <property type="match status" value="1"/>
</dbReference>
<dbReference type="EMBL" id="GG704912">
    <property type="protein sequence ID" value="EAS31847.3"/>
    <property type="molecule type" value="Genomic_DNA"/>
</dbReference>
<reference evidence="9" key="1">
    <citation type="journal article" date="2009" name="Genome Res.">
        <title>Comparative genomic analyses of the human fungal pathogens Coccidioides and their relatives.</title>
        <authorList>
            <person name="Sharpton T.J."/>
            <person name="Stajich J.E."/>
            <person name="Rounsley S.D."/>
            <person name="Gardner M.J."/>
            <person name="Wortman J.R."/>
            <person name="Jordar V.S."/>
            <person name="Maiti R."/>
            <person name="Kodira C.D."/>
            <person name="Neafsey D.E."/>
            <person name="Zeng Q."/>
            <person name="Hung C.-Y."/>
            <person name="McMahan C."/>
            <person name="Muszewska A."/>
            <person name="Grynberg M."/>
            <person name="Mandel M.A."/>
            <person name="Kellner E.M."/>
            <person name="Barker B.M."/>
            <person name="Galgiani J.N."/>
            <person name="Orbach M.J."/>
            <person name="Kirkland T.N."/>
            <person name="Cole G.T."/>
            <person name="Henn M.R."/>
            <person name="Birren B.W."/>
            <person name="Taylor J.W."/>
        </authorList>
    </citation>
    <scope>NUCLEOTIDE SEQUENCE [LARGE SCALE GENOMIC DNA]</scope>
    <source>
        <strain evidence="9">RS</strain>
    </source>
</reference>
<dbReference type="Pfam" id="PF07687">
    <property type="entry name" value="M20_dimer"/>
    <property type="match status" value="1"/>
</dbReference>
<dbReference type="SUPFAM" id="SSF55031">
    <property type="entry name" value="Bacterial exopeptidase dimerisation domain"/>
    <property type="match status" value="1"/>
</dbReference>
<dbReference type="CDD" id="cd05652">
    <property type="entry name" value="M20_ArgE_DapE-like_fungal"/>
    <property type="match status" value="1"/>
</dbReference>
<sequence>MRVFTLAPLALLPLVLARPSQRSSSPQKPIMADNGDLVMIPEGHEKSNLDEIIASSKLLSLHRSLSEIESISNNEGSVGDFLVEYLESHGFTVQKQAVPLDGHEVDEEERKPSRFNVYAYPASSPSPEIILTSHIDTVPPYIPYSLSLPPTASTGSSSIDRRAIHISGRGTVDAKASVACQIIATLSHLESNPDTPLGLLFVVSEETGGQGMHHFSNSPLNTSPPTFHTVIFGEPTESKLVSGHKGMLHFDVHVRGKPAHSGYPWLGRSAVSEILPILSKVDSLGDIPESEGGLPSSEKYGKTTLNIGVMEGGVATNVVPASASARVAVRLAGGTVTHAKETILAAVRSASKSPEDVHVSFSAGGAYPPVDLDSDVEGFDVMTVNYGTDVPNWDIHDHDLPDHGKVKRYLYGPGSIFVAHGENEGLSVGDMEDAVEGYARLIRAAVGRSERK</sequence>
<keyword evidence="3" id="KW-0479">Metal-binding</keyword>
<evidence type="ECO:0000313" key="9">
    <source>
        <dbReference type="Proteomes" id="UP000001261"/>
    </source>
</evidence>
<dbReference type="PANTHER" id="PTHR43808">
    <property type="entry name" value="ACETYLORNITHINE DEACETYLASE"/>
    <property type="match status" value="1"/>
</dbReference>
<dbReference type="InterPro" id="IPR036264">
    <property type="entry name" value="Bact_exopeptidase_dim_dom"/>
</dbReference>
<feature type="domain" description="Peptidase M20 dimerisation" evidence="7">
    <location>
        <begin position="243"/>
        <end position="349"/>
    </location>
</feature>
<accession>J3KA40</accession>
<dbReference type="InterPro" id="IPR002933">
    <property type="entry name" value="Peptidase_M20"/>
</dbReference>
<comment type="similarity">
    <text evidence="2">Belongs to the peptidase M20A family.</text>
</comment>
<comment type="cofactor">
    <cofactor evidence="1">
        <name>Zn(2+)</name>
        <dbReference type="ChEBI" id="CHEBI:29105"/>
    </cofactor>
</comment>
<dbReference type="PANTHER" id="PTHR43808:SF8">
    <property type="entry name" value="PEPTIDASE M20 DIMERISATION DOMAIN-CONTAINING PROTEIN"/>
    <property type="match status" value="1"/>
</dbReference>
<keyword evidence="5" id="KW-0862">Zinc</keyword>
<dbReference type="STRING" id="246410.J3KA40"/>